<sequence>MEKRIIKAIIAERQKEISEIQLVERPISFEESGNYVLVGIRRAGKSYQMYQDIQDRIKSGKTTIEDCLYINFEDERISSIKASELGILLECYAEMYDNRKPLVYLDEIQNIDGWEKFARRLADSKYRVFITGSNAKMLSKEIATTLGGRYIIREVFPFSFAECLMYHSIELKKNWEFDPDLRLKVVKLFDSYFHFGGFAETFSLSDKREWINSLYQKILLGDIIARNEIRNSNAIRLLAKKIAESVMQPTTQTRLLNIIKSSGSSVGRNTLADYLSYMNEVYLTFNIPNFTDSLTERTNSCKRYYYDNGLLNNFLLDAETKLLENIVAINLIRQYRTGEEDGVFFYNKGIEVDFYIPDIKTAIQVSYSIDDPVTREREVKALRKISEAFPVEKAFIITRDEEKTLSEEGLTIEVIPIWKWLLKYN</sequence>
<dbReference type="AlphaFoldDB" id="A0A3L7ZQZ8"/>
<dbReference type="RefSeq" id="WP_121736974.1">
    <property type="nucleotide sequence ID" value="NZ_QXXG01000037.1"/>
</dbReference>
<comment type="caution">
    <text evidence="3">The sequence shown here is derived from an EMBL/GenBank/DDBJ whole genome shotgun (WGS) entry which is preliminary data.</text>
</comment>
<dbReference type="Pfam" id="PF13173">
    <property type="entry name" value="AAA_14"/>
    <property type="match status" value="1"/>
</dbReference>
<dbReference type="Pfam" id="PF13635">
    <property type="entry name" value="DUF4143"/>
    <property type="match status" value="1"/>
</dbReference>
<evidence type="ECO:0000313" key="6">
    <source>
        <dbReference type="Proteomes" id="UP000310032"/>
    </source>
</evidence>
<dbReference type="SUPFAM" id="SSF52540">
    <property type="entry name" value="P-loop containing nucleoside triphosphate hydrolases"/>
    <property type="match status" value="1"/>
</dbReference>
<proteinExistence type="predicted"/>
<organism evidence="3 5">
    <name type="scientific">Parabacteroides distasonis</name>
    <dbReference type="NCBI Taxonomy" id="823"/>
    <lineage>
        <taxon>Bacteria</taxon>
        <taxon>Pseudomonadati</taxon>
        <taxon>Bacteroidota</taxon>
        <taxon>Bacteroidia</taxon>
        <taxon>Bacteroidales</taxon>
        <taxon>Tannerellaceae</taxon>
        <taxon>Parabacteroides</taxon>
    </lineage>
</organism>
<dbReference type="PANTHER" id="PTHR33295:SF18">
    <property type="entry name" value="AAA+ ATPASE DOMAIN-CONTAINING PROTEIN"/>
    <property type="match status" value="1"/>
</dbReference>
<evidence type="ECO:0000259" key="2">
    <source>
        <dbReference type="Pfam" id="PF13635"/>
    </source>
</evidence>
<dbReference type="InterPro" id="IPR041682">
    <property type="entry name" value="AAA_14"/>
</dbReference>
<gene>
    <name evidence="3" type="ORF">D7V78_15580</name>
    <name evidence="4" type="ORF">E5342_10840</name>
</gene>
<name>A0A3L7ZQZ8_PARDI</name>
<dbReference type="InterPro" id="IPR025420">
    <property type="entry name" value="DUF4143"/>
</dbReference>
<reference evidence="3 5" key="1">
    <citation type="submission" date="2018-09" db="EMBL/GenBank/DDBJ databases">
        <title>Murine metabolic-syndrome-specific gut microbial biobank.</title>
        <authorList>
            <person name="Liu C."/>
        </authorList>
    </citation>
    <scope>NUCLEOTIDE SEQUENCE [LARGE SCALE GENOMIC DNA]</scope>
    <source>
        <strain evidence="3 5">8-P5</strain>
    </source>
</reference>
<evidence type="ECO:0000313" key="3">
    <source>
        <dbReference type="EMBL" id="RLT72470.1"/>
    </source>
</evidence>
<feature type="domain" description="DUF4143" evidence="2">
    <location>
        <begin position="222"/>
        <end position="358"/>
    </location>
</feature>
<accession>A0A3L7ZQZ8</accession>
<evidence type="ECO:0000259" key="1">
    <source>
        <dbReference type="Pfam" id="PF13173"/>
    </source>
</evidence>
<dbReference type="EMBL" id="RAYI01000036">
    <property type="protein sequence ID" value="RLT72470.1"/>
    <property type="molecule type" value="Genomic_DNA"/>
</dbReference>
<reference evidence="4 6" key="2">
    <citation type="submission" date="2019-04" db="EMBL/GenBank/DDBJ databases">
        <title>Microbes associate with the intestines of laboratory mice.</title>
        <authorList>
            <person name="Navarre W."/>
            <person name="Wong E."/>
            <person name="Huang K."/>
            <person name="Tropini C."/>
            <person name="Ng K."/>
            <person name="Yu B."/>
        </authorList>
    </citation>
    <scope>NUCLEOTIDE SEQUENCE [LARGE SCALE GENOMIC DNA]</scope>
    <source>
        <strain evidence="4 6">NM39_I3</strain>
    </source>
</reference>
<keyword evidence="3" id="KW-0067">ATP-binding</keyword>
<dbReference type="PANTHER" id="PTHR33295">
    <property type="entry name" value="ATPASE"/>
    <property type="match status" value="1"/>
</dbReference>
<dbReference type="Proteomes" id="UP000310032">
    <property type="component" value="Unassembled WGS sequence"/>
</dbReference>
<keyword evidence="3" id="KW-0547">Nucleotide-binding</keyword>
<evidence type="ECO:0000313" key="5">
    <source>
        <dbReference type="Proteomes" id="UP000278164"/>
    </source>
</evidence>
<dbReference type="GO" id="GO:0005524">
    <property type="term" value="F:ATP binding"/>
    <property type="evidence" value="ECO:0007669"/>
    <property type="project" value="UniProtKB-KW"/>
</dbReference>
<dbReference type="OrthoDB" id="9801840at2"/>
<dbReference type="InterPro" id="IPR027417">
    <property type="entry name" value="P-loop_NTPase"/>
</dbReference>
<dbReference type="EMBL" id="SRYM01000028">
    <property type="protein sequence ID" value="TGY57294.1"/>
    <property type="molecule type" value="Genomic_DNA"/>
</dbReference>
<protein>
    <submittedName>
        <fullName evidence="3">ATP-binding protein</fullName>
    </submittedName>
</protein>
<dbReference type="Proteomes" id="UP000278164">
    <property type="component" value="Unassembled WGS sequence"/>
</dbReference>
<evidence type="ECO:0000313" key="4">
    <source>
        <dbReference type="EMBL" id="TGY57294.1"/>
    </source>
</evidence>
<feature type="domain" description="AAA" evidence="1">
    <location>
        <begin position="35"/>
        <end position="164"/>
    </location>
</feature>